<keyword evidence="3" id="KW-0813">Transport</keyword>
<gene>
    <name evidence="9" type="primary">oppA_1</name>
    <name evidence="9" type="ORF">J41TS4_03380</name>
</gene>
<keyword evidence="5" id="KW-0571">Peptide transport</keyword>
<dbReference type="Gene3D" id="3.10.105.10">
    <property type="entry name" value="Dipeptide-binding Protein, Domain 3"/>
    <property type="match status" value="1"/>
</dbReference>
<evidence type="ECO:0000256" key="1">
    <source>
        <dbReference type="ARBA" id="ARBA00004196"/>
    </source>
</evidence>
<feature type="chain" id="PRO_5038714338" evidence="7">
    <location>
        <begin position="23"/>
        <end position="571"/>
    </location>
</feature>
<dbReference type="FunFam" id="3.90.76.10:FF:000001">
    <property type="entry name" value="Oligopeptide ABC transporter substrate-binding protein"/>
    <property type="match status" value="1"/>
</dbReference>
<dbReference type="Pfam" id="PF00496">
    <property type="entry name" value="SBP_bac_5"/>
    <property type="match status" value="1"/>
</dbReference>
<dbReference type="PANTHER" id="PTHR30290:SF79">
    <property type="entry name" value="DIPEPTIDE-BINDING PROTEIN DPPE"/>
    <property type="match status" value="1"/>
</dbReference>
<accession>A0A919Y1X7</accession>
<dbReference type="GO" id="GO:0043190">
    <property type="term" value="C:ATP-binding cassette (ABC) transporter complex"/>
    <property type="evidence" value="ECO:0007669"/>
    <property type="project" value="InterPro"/>
</dbReference>
<feature type="signal peptide" evidence="7">
    <location>
        <begin position="1"/>
        <end position="22"/>
    </location>
</feature>
<keyword evidence="5" id="KW-0653">Protein transport</keyword>
<feature type="domain" description="Solute-binding protein family 5" evidence="8">
    <location>
        <begin position="104"/>
        <end position="491"/>
    </location>
</feature>
<evidence type="ECO:0000256" key="2">
    <source>
        <dbReference type="ARBA" id="ARBA00005695"/>
    </source>
</evidence>
<evidence type="ECO:0000259" key="8">
    <source>
        <dbReference type="Pfam" id="PF00496"/>
    </source>
</evidence>
<dbReference type="AlphaFoldDB" id="A0A919Y1X7"/>
<feature type="region of interest" description="Disordered" evidence="6">
    <location>
        <begin position="26"/>
        <end position="54"/>
    </location>
</feature>
<comment type="caution">
    <text evidence="9">The sequence shown here is derived from an EMBL/GenBank/DDBJ whole genome shotgun (WGS) entry which is preliminary data.</text>
</comment>
<dbReference type="PIRSF" id="PIRSF002741">
    <property type="entry name" value="MppA"/>
    <property type="match status" value="1"/>
</dbReference>
<dbReference type="GO" id="GO:1904680">
    <property type="term" value="F:peptide transmembrane transporter activity"/>
    <property type="evidence" value="ECO:0007669"/>
    <property type="project" value="TreeGrafter"/>
</dbReference>
<name>A0A919Y1X7_9BACL</name>
<dbReference type="InterPro" id="IPR000914">
    <property type="entry name" value="SBP_5_dom"/>
</dbReference>
<evidence type="ECO:0000256" key="6">
    <source>
        <dbReference type="SAM" id="MobiDB-lite"/>
    </source>
</evidence>
<dbReference type="InterPro" id="IPR030678">
    <property type="entry name" value="Peptide/Ni-bd"/>
</dbReference>
<evidence type="ECO:0000256" key="3">
    <source>
        <dbReference type="ARBA" id="ARBA00022448"/>
    </source>
</evidence>
<dbReference type="RefSeq" id="WP_301624387.1">
    <property type="nucleotide sequence ID" value="NZ_BORS01000001.1"/>
</dbReference>
<sequence>MKKSKSLLLLLTLVLAVGTLLSACGSNDKNNTASNSGNGGNTATSNNDTANSGDETLAADQTLRINLSSEPPTFDPAQAQDSQANTVLKLMYEGLTRMDEAGEAQPAAAESWEIDGTKYTFHLREGATWSNGDPVTANDFVFAWERVLSPETLPAPPYAYQLYYLKNAQEFNEGKITDFSQVGVKAVDEHTLEVELVTPTPYFLGLTSFYTFYPVHQSVKDDQAWAVDANKMITNGAFTLTTWAKGQSIEVTKSDSYWGKDEIKLNKVTMSLVNSGATELASYRNGELDRAGHPNGEIPTDQIPIVQQELKDEVEIKGTASTYYYEFNVTAEPFDNVNIRRAFAMAIDRQAIVDKVTLGGQLPAYGYVPPGIKGVNDEFRNEVDDKAYFKEDYEEAKKLLEQGMQEKGYTQLPEITLMYNTSEGHKKIALAVADMWKKNLGVDVKLENQEWAVFLENRQSLNYQVARAGWSADYNDPMTFLDMWVTGGGNNDSGYANADYDALINQAKSTDDAAARNEAFKKAEENLIKDNQVLLPIYYYTSVSVSKPYLKGVILDFSGAVDYSRAYLLEH</sequence>
<organism evidence="9 10">
    <name type="scientific">Paenibacillus apis</name>
    <dbReference type="NCBI Taxonomy" id="1792174"/>
    <lineage>
        <taxon>Bacteria</taxon>
        <taxon>Bacillati</taxon>
        <taxon>Bacillota</taxon>
        <taxon>Bacilli</taxon>
        <taxon>Bacillales</taxon>
        <taxon>Paenibacillaceae</taxon>
        <taxon>Paenibacillus</taxon>
    </lineage>
</organism>
<feature type="compositionally biased region" description="Low complexity" evidence="6">
    <location>
        <begin position="30"/>
        <end position="53"/>
    </location>
</feature>
<dbReference type="PROSITE" id="PS51257">
    <property type="entry name" value="PROKAR_LIPOPROTEIN"/>
    <property type="match status" value="1"/>
</dbReference>
<keyword evidence="10" id="KW-1185">Reference proteome</keyword>
<evidence type="ECO:0000313" key="9">
    <source>
        <dbReference type="EMBL" id="GIO40580.1"/>
    </source>
</evidence>
<dbReference type="SUPFAM" id="SSF53850">
    <property type="entry name" value="Periplasmic binding protein-like II"/>
    <property type="match status" value="1"/>
</dbReference>
<dbReference type="GO" id="GO:0030288">
    <property type="term" value="C:outer membrane-bounded periplasmic space"/>
    <property type="evidence" value="ECO:0007669"/>
    <property type="project" value="UniProtKB-ARBA"/>
</dbReference>
<dbReference type="InterPro" id="IPR039424">
    <property type="entry name" value="SBP_5"/>
</dbReference>
<dbReference type="FunFam" id="3.10.105.10:FF:000001">
    <property type="entry name" value="Oligopeptide ABC transporter, oligopeptide-binding protein"/>
    <property type="match status" value="1"/>
</dbReference>
<protein>
    <submittedName>
        <fullName evidence="9">Oligopeptide-binding protein OppA</fullName>
    </submittedName>
</protein>
<evidence type="ECO:0000256" key="5">
    <source>
        <dbReference type="ARBA" id="ARBA00022856"/>
    </source>
</evidence>
<dbReference type="Gene3D" id="3.40.190.10">
    <property type="entry name" value="Periplasmic binding protein-like II"/>
    <property type="match status" value="1"/>
</dbReference>
<evidence type="ECO:0000256" key="7">
    <source>
        <dbReference type="SAM" id="SignalP"/>
    </source>
</evidence>
<evidence type="ECO:0000313" key="10">
    <source>
        <dbReference type="Proteomes" id="UP000678895"/>
    </source>
</evidence>
<comment type="similarity">
    <text evidence="2">Belongs to the bacterial solute-binding protein 5 family.</text>
</comment>
<proteinExistence type="inferred from homology"/>
<dbReference type="EMBL" id="BORS01000001">
    <property type="protein sequence ID" value="GIO40580.1"/>
    <property type="molecule type" value="Genomic_DNA"/>
</dbReference>
<comment type="subcellular location">
    <subcellularLocation>
        <location evidence="1">Cell envelope</location>
    </subcellularLocation>
</comment>
<dbReference type="Proteomes" id="UP000678895">
    <property type="component" value="Unassembled WGS sequence"/>
</dbReference>
<reference evidence="9" key="1">
    <citation type="submission" date="2021-03" db="EMBL/GenBank/DDBJ databases">
        <title>Antimicrobial resistance genes in bacteria isolated from Japanese honey, and their potential for conferring macrolide and lincosamide resistance in the American foulbrood pathogen Paenibacillus larvae.</title>
        <authorList>
            <person name="Okamoto M."/>
            <person name="Kumagai M."/>
            <person name="Kanamori H."/>
            <person name="Takamatsu D."/>
        </authorList>
    </citation>
    <scope>NUCLEOTIDE SEQUENCE</scope>
    <source>
        <strain evidence="9">J41TS4</strain>
    </source>
</reference>
<keyword evidence="4 7" id="KW-0732">Signal</keyword>
<evidence type="ECO:0000256" key="4">
    <source>
        <dbReference type="ARBA" id="ARBA00022729"/>
    </source>
</evidence>
<dbReference type="GO" id="GO:0015833">
    <property type="term" value="P:peptide transport"/>
    <property type="evidence" value="ECO:0007669"/>
    <property type="project" value="UniProtKB-KW"/>
</dbReference>
<dbReference type="PANTHER" id="PTHR30290">
    <property type="entry name" value="PERIPLASMIC BINDING COMPONENT OF ABC TRANSPORTER"/>
    <property type="match status" value="1"/>
</dbReference>
<dbReference type="Gene3D" id="3.90.76.10">
    <property type="entry name" value="Dipeptide-binding Protein, Domain 1"/>
    <property type="match status" value="1"/>
</dbReference>
<dbReference type="CDD" id="cd08504">
    <property type="entry name" value="PBP2_OppA"/>
    <property type="match status" value="1"/>
</dbReference>